<organism evidence="1">
    <name type="scientific">Rhizophora mucronata</name>
    <name type="common">Asiatic mangrove</name>
    <dbReference type="NCBI Taxonomy" id="61149"/>
    <lineage>
        <taxon>Eukaryota</taxon>
        <taxon>Viridiplantae</taxon>
        <taxon>Streptophyta</taxon>
        <taxon>Embryophyta</taxon>
        <taxon>Tracheophyta</taxon>
        <taxon>Spermatophyta</taxon>
        <taxon>Magnoliopsida</taxon>
        <taxon>eudicotyledons</taxon>
        <taxon>Gunneridae</taxon>
        <taxon>Pentapetalae</taxon>
        <taxon>rosids</taxon>
        <taxon>fabids</taxon>
        <taxon>Malpighiales</taxon>
        <taxon>Rhizophoraceae</taxon>
        <taxon>Rhizophora</taxon>
    </lineage>
</organism>
<dbReference type="AlphaFoldDB" id="A0A2P2PF28"/>
<proteinExistence type="predicted"/>
<accession>A0A2P2PF28</accession>
<name>A0A2P2PF28_RHIMU</name>
<reference evidence="1" key="1">
    <citation type="submission" date="2018-02" db="EMBL/GenBank/DDBJ databases">
        <title>Rhizophora mucronata_Transcriptome.</title>
        <authorList>
            <person name="Meera S.P."/>
            <person name="Sreeshan A."/>
            <person name="Augustine A."/>
        </authorList>
    </citation>
    <scope>NUCLEOTIDE SEQUENCE</scope>
    <source>
        <tissue evidence="1">Leaf</tissue>
    </source>
</reference>
<dbReference type="EMBL" id="GGEC01072841">
    <property type="protein sequence ID" value="MBX53325.1"/>
    <property type="molecule type" value="Transcribed_RNA"/>
</dbReference>
<sequence length="41" mass="4897">MPCWSCSYFHHGCGDSYKTYLIPYNHCSQFLLDCSFLFFFS</sequence>
<protein>
    <submittedName>
        <fullName evidence="1">Uncharacterized protein</fullName>
    </submittedName>
</protein>
<evidence type="ECO:0000313" key="1">
    <source>
        <dbReference type="EMBL" id="MBX53325.1"/>
    </source>
</evidence>